<evidence type="ECO:0000313" key="1">
    <source>
        <dbReference type="EMBL" id="GAA3741366.1"/>
    </source>
</evidence>
<evidence type="ECO:0000313" key="2">
    <source>
        <dbReference type="Proteomes" id="UP001501367"/>
    </source>
</evidence>
<protein>
    <submittedName>
        <fullName evidence="1">Uncharacterized protein</fullName>
    </submittedName>
</protein>
<sequence>MEIIIYIKREGGRKVSVKTETGLLSNLAEKPALISIGSNNLKVLFEVFKM</sequence>
<dbReference type="EMBL" id="BAABDT010000005">
    <property type="protein sequence ID" value="GAA3741366.1"/>
    <property type="molecule type" value="Genomic_DNA"/>
</dbReference>
<reference evidence="2" key="1">
    <citation type="journal article" date="2019" name="Int. J. Syst. Evol. Microbiol.">
        <title>The Global Catalogue of Microorganisms (GCM) 10K type strain sequencing project: providing services to taxonomists for standard genome sequencing and annotation.</title>
        <authorList>
            <consortium name="The Broad Institute Genomics Platform"/>
            <consortium name="The Broad Institute Genome Sequencing Center for Infectious Disease"/>
            <person name="Wu L."/>
            <person name="Ma J."/>
        </authorList>
    </citation>
    <scope>NUCLEOTIDE SEQUENCE [LARGE SCALE GENOMIC DNA]</scope>
    <source>
        <strain evidence="2">JCM 17336</strain>
    </source>
</reference>
<organism evidence="1 2">
    <name type="scientific">Flavobacterium ginsengisoli</name>
    <dbReference type="NCBI Taxonomy" id="871694"/>
    <lineage>
        <taxon>Bacteria</taxon>
        <taxon>Pseudomonadati</taxon>
        <taxon>Bacteroidota</taxon>
        <taxon>Flavobacteriia</taxon>
        <taxon>Flavobacteriales</taxon>
        <taxon>Flavobacteriaceae</taxon>
        <taxon>Flavobacterium</taxon>
    </lineage>
</organism>
<keyword evidence="2" id="KW-1185">Reference proteome</keyword>
<dbReference type="Proteomes" id="UP001501367">
    <property type="component" value="Unassembled WGS sequence"/>
</dbReference>
<comment type="caution">
    <text evidence="1">The sequence shown here is derived from an EMBL/GenBank/DDBJ whole genome shotgun (WGS) entry which is preliminary data.</text>
</comment>
<accession>A0ABP7FL52</accession>
<name>A0ABP7FL52_9FLAO</name>
<proteinExistence type="predicted"/>
<gene>
    <name evidence="1" type="ORF">GCM10022422_26240</name>
</gene>